<dbReference type="Proteomes" id="UP001596495">
    <property type="component" value="Unassembled WGS sequence"/>
</dbReference>
<dbReference type="RefSeq" id="WP_382259509.1">
    <property type="nucleotide sequence ID" value="NZ_JBHTBX010000013.1"/>
</dbReference>
<keyword evidence="1" id="KW-0472">Membrane</keyword>
<keyword evidence="1" id="KW-0812">Transmembrane</keyword>
<evidence type="ECO:0008006" key="4">
    <source>
        <dbReference type="Google" id="ProtNLM"/>
    </source>
</evidence>
<evidence type="ECO:0000313" key="2">
    <source>
        <dbReference type="EMBL" id="MFC7436108.1"/>
    </source>
</evidence>
<feature type="transmembrane region" description="Helical" evidence="1">
    <location>
        <begin position="121"/>
        <end position="148"/>
    </location>
</feature>
<organism evidence="2 3">
    <name type="scientific">Hydrogenophaga bisanensis</name>
    <dbReference type="NCBI Taxonomy" id="439611"/>
    <lineage>
        <taxon>Bacteria</taxon>
        <taxon>Pseudomonadati</taxon>
        <taxon>Pseudomonadota</taxon>
        <taxon>Betaproteobacteria</taxon>
        <taxon>Burkholderiales</taxon>
        <taxon>Comamonadaceae</taxon>
        <taxon>Hydrogenophaga</taxon>
    </lineage>
</organism>
<keyword evidence="1" id="KW-1133">Transmembrane helix</keyword>
<name>A0ABW2RDH3_9BURK</name>
<evidence type="ECO:0000313" key="3">
    <source>
        <dbReference type="Proteomes" id="UP001596495"/>
    </source>
</evidence>
<accession>A0ABW2RDH3</accession>
<evidence type="ECO:0000256" key="1">
    <source>
        <dbReference type="SAM" id="Phobius"/>
    </source>
</evidence>
<dbReference type="EMBL" id="JBHTBX010000013">
    <property type="protein sequence ID" value="MFC7436108.1"/>
    <property type="molecule type" value="Genomic_DNA"/>
</dbReference>
<keyword evidence="3" id="KW-1185">Reference proteome</keyword>
<feature type="transmembrane region" description="Helical" evidence="1">
    <location>
        <begin position="342"/>
        <end position="359"/>
    </location>
</feature>
<feature type="transmembrane region" description="Helical" evidence="1">
    <location>
        <begin position="177"/>
        <end position="197"/>
    </location>
</feature>
<comment type="caution">
    <text evidence="2">The sequence shown here is derived from an EMBL/GenBank/DDBJ whole genome shotgun (WGS) entry which is preliminary data.</text>
</comment>
<reference evidence="3" key="1">
    <citation type="journal article" date="2019" name="Int. J. Syst. Evol. Microbiol.">
        <title>The Global Catalogue of Microorganisms (GCM) 10K type strain sequencing project: providing services to taxonomists for standard genome sequencing and annotation.</title>
        <authorList>
            <consortium name="The Broad Institute Genomics Platform"/>
            <consortium name="The Broad Institute Genome Sequencing Center for Infectious Disease"/>
            <person name="Wu L."/>
            <person name="Ma J."/>
        </authorList>
    </citation>
    <scope>NUCLEOTIDE SEQUENCE [LARGE SCALE GENOMIC DNA]</scope>
    <source>
        <strain evidence="3">CCUG 54518</strain>
    </source>
</reference>
<gene>
    <name evidence="2" type="ORF">ACFQNJ_16480</name>
</gene>
<protein>
    <recommendedName>
        <fullName evidence="4">Type II secretory pathway component PulF</fullName>
    </recommendedName>
</protein>
<sequence length="384" mass="43080">MSLANSLKRWWTLRGFWAERPDFYRDVARSLERKELLRDFVEGELEISLNPITADKARAEGLKYMRDVIESGSVTLVDVLQATMPADDRMALGTMRTSSKQTEGLRHLANTIEEQKKLTKVIYAALFAPMVLVPIGFIFAFVVATVVFPEFAAAAPPEVWKGFNLVLRLSADFVAKVGPWIMAAVAAFSVWMFAYGFSNLTADWRYEAEKARGLKAFLWSLVFPGQFALRMYRDIQGTKMLTDLAFILQTGALLSEALETMAADAQPWMKKHLYKILDHLRDYPSDYVGAFSHGILSPFLTGRIHSTHRLDSRGKFDLILVEIGSKGQEDARESVRRSATKINTILLALTLGTILYFYGGQMVVLQSIQDATSPSAVMKKEAGR</sequence>
<proteinExistence type="predicted"/>